<feature type="chain" id="PRO_5019850027" evidence="1">
    <location>
        <begin position="22"/>
        <end position="587"/>
    </location>
</feature>
<dbReference type="PANTHER" id="PTHR19959">
    <property type="entry name" value="KINESIN LIGHT CHAIN"/>
    <property type="match status" value="1"/>
</dbReference>
<dbReference type="Gene3D" id="1.25.40.10">
    <property type="entry name" value="Tetratricopeptide repeat domain"/>
    <property type="match status" value="2"/>
</dbReference>
<evidence type="ECO:0000256" key="1">
    <source>
        <dbReference type="SAM" id="SignalP"/>
    </source>
</evidence>
<organism evidence="2 3">
    <name type="scientific">Litoreibacter meonggei</name>
    <dbReference type="NCBI Taxonomy" id="1049199"/>
    <lineage>
        <taxon>Bacteria</taxon>
        <taxon>Pseudomonadati</taxon>
        <taxon>Pseudomonadota</taxon>
        <taxon>Alphaproteobacteria</taxon>
        <taxon>Rhodobacterales</taxon>
        <taxon>Roseobacteraceae</taxon>
        <taxon>Litoreibacter</taxon>
    </lineage>
</organism>
<dbReference type="Proteomes" id="UP000269157">
    <property type="component" value="Unassembled WGS sequence"/>
</dbReference>
<dbReference type="PANTHER" id="PTHR19959:SF119">
    <property type="entry name" value="FUNGAL LIPASE-LIKE DOMAIN-CONTAINING PROTEIN"/>
    <property type="match status" value="1"/>
</dbReference>
<name>A0A497WNK7_9RHOB</name>
<keyword evidence="3" id="KW-1185">Reference proteome</keyword>
<protein>
    <submittedName>
        <fullName evidence="2">Tetratricopeptide repeat protein</fullName>
    </submittedName>
</protein>
<dbReference type="OrthoDB" id="433986at2"/>
<accession>A0A497WNK7</accession>
<evidence type="ECO:0000313" key="3">
    <source>
        <dbReference type="Proteomes" id="UP000269157"/>
    </source>
</evidence>
<reference evidence="2 3" key="1">
    <citation type="submission" date="2018-10" db="EMBL/GenBank/DDBJ databases">
        <title>Genomic Encyclopedia of Archaeal and Bacterial Type Strains, Phase II (KMG-II): from individual species to whole genera.</title>
        <authorList>
            <person name="Goeker M."/>
        </authorList>
    </citation>
    <scope>NUCLEOTIDE SEQUENCE [LARGE SCALE GENOMIC DNA]</scope>
    <source>
        <strain evidence="2 3">DSM 29466</strain>
    </source>
</reference>
<proteinExistence type="predicted"/>
<dbReference type="SUPFAM" id="SSF48452">
    <property type="entry name" value="TPR-like"/>
    <property type="match status" value="1"/>
</dbReference>
<evidence type="ECO:0000313" key="2">
    <source>
        <dbReference type="EMBL" id="RLJ51539.1"/>
    </source>
</evidence>
<feature type="signal peptide" evidence="1">
    <location>
        <begin position="1"/>
        <end position="21"/>
    </location>
</feature>
<sequence>MFEKTLHGANIATCCAALATAADLTLTGGAAGAIAAALSGVALFKKADTTTRNMAKDMADAFDAALAQNNLQGDRRKIAVQMFAHFPPSEEELATGSMSPTVIAANMRALVEATATDPAHKSDTALNDYTAIITAVATPLCVPSDQKEAMLAELLKRSDQSGRAGSLRDEGITEKAIIRLAQRIAADTDDIGQAWLELQNAMDIAVRVQAEGQVQSNHGNFVDTVLARVAELAKDGDYTAAGAAIDEALEQAEAQVIRLLESGVEVALLDRDTAKAAALLVRKADMEAGGVAEFETLSALQDHYYEIGRDKGSNLDSMLAIDLANLVLARATTPNERGNAWNDLGLALGRLGERESGKNRLEQAFTAFIQAFKEISRDRTPMDWAKIQGNLGNTLARLGERDIGSDRLEQAVTAYTEILKEHSRDRTPLDWAMTQMNLGNALTKLGERENGTARLLQAVTAYSQALKEFTRNGVPMQWAMTHLNLGTVFLALGERENATARLDQAVTAYTEALKEYTRDRTPLDWAITQLNLAAVEGAYFGKTNDPAHLDRAASFADVAREIFVEAQASRYIMMTDQILDAIQSRRS</sequence>
<gene>
    <name evidence="2" type="ORF">BCF46_1753</name>
</gene>
<dbReference type="RefSeq" id="WP_121023350.1">
    <property type="nucleotide sequence ID" value="NZ_RCCE01000003.1"/>
</dbReference>
<dbReference type="InterPro" id="IPR011990">
    <property type="entry name" value="TPR-like_helical_dom_sf"/>
</dbReference>
<dbReference type="EMBL" id="RCCE01000003">
    <property type="protein sequence ID" value="RLJ51539.1"/>
    <property type="molecule type" value="Genomic_DNA"/>
</dbReference>
<comment type="caution">
    <text evidence="2">The sequence shown here is derived from an EMBL/GenBank/DDBJ whole genome shotgun (WGS) entry which is preliminary data.</text>
</comment>
<dbReference type="AlphaFoldDB" id="A0A497WNK7"/>
<keyword evidence="1" id="KW-0732">Signal</keyword>